<gene>
    <name evidence="2" type="ORF">P3W85_29155</name>
</gene>
<organism evidence="2 3">
    <name type="scientific">Cupriavidus basilensis</name>
    <dbReference type="NCBI Taxonomy" id="68895"/>
    <lineage>
        <taxon>Bacteria</taxon>
        <taxon>Pseudomonadati</taxon>
        <taxon>Pseudomonadota</taxon>
        <taxon>Betaproteobacteria</taxon>
        <taxon>Burkholderiales</taxon>
        <taxon>Burkholderiaceae</taxon>
        <taxon>Cupriavidus</taxon>
    </lineage>
</organism>
<comment type="caution">
    <text evidence="2">The sequence shown here is derived from an EMBL/GenBank/DDBJ whole genome shotgun (WGS) entry which is preliminary data.</text>
</comment>
<name>A0ABT6AWH8_9BURK</name>
<dbReference type="InterPro" id="IPR022053">
    <property type="entry name" value="DUF3613"/>
</dbReference>
<sequence length="119" mass="12520">MNRTRTRSLRGATPRCGMALAIAVLGMGLVPAVAQTEAPAARETRPARQEVGARVRGLLEIQRSGAQAGQAQQLHGEQAALSYQRYMATFTHPIPEFYIGQAGAQKGSGSGMGQGTVGR</sequence>
<dbReference type="RefSeq" id="WP_276267315.1">
    <property type="nucleotide sequence ID" value="NZ_JARJLM010000474.1"/>
</dbReference>
<accession>A0ABT6AWH8</accession>
<evidence type="ECO:0000256" key="1">
    <source>
        <dbReference type="SAM" id="SignalP"/>
    </source>
</evidence>
<dbReference type="Proteomes" id="UP001216674">
    <property type="component" value="Unassembled WGS sequence"/>
</dbReference>
<dbReference type="Pfam" id="PF12266">
    <property type="entry name" value="DUF3613"/>
    <property type="match status" value="1"/>
</dbReference>
<reference evidence="2 3" key="1">
    <citation type="submission" date="2023-03" db="EMBL/GenBank/DDBJ databases">
        <title>Draft assemblies of triclosan tolerant bacteria isolated from returned activated sludge.</title>
        <authorList>
            <person name="Van Hamelsveld S."/>
        </authorList>
    </citation>
    <scope>NUCLEOTIDE SEQUENCE [LARGE SCALE GENOMIC DNA]</scope>
    <source>
        <strain evidence="2 3">GW210010_S58</strain>
    </source>
</reference>
<keyword evidence="3" id="KW-1185">Reference proteome</keyword>
<feature type="signal peptide" evidence="1">
    <location>
        <begin position="1"/>
        <end position="34"/>
    </location>
</feature>
<dbReference type="EMBL" id="JARJLM010000474">
    <property type="protein sequence ID" value="MDF3836991.1"/>
    <property type="molecule type" value="Genomic_DNA"/>
</dbReference>
<proteinExistence type="predicted"/>
<evidence type="ECO:0000313" key="3">
    <source>
        <dbReference type="Proteomes" id="UP001216674"/>
    </source>
</evidence>
<keyword evidence="1" id="KW-0732">Signal</keyword>
<evidence type="ECO:0000313" key="2">
    <source>
        <dbReference type="EMBL" id="MDF3836991.1"/>
    </source>
</evidence>
<protein>
    <submittedName>
        <fullName evidence="2">DUF3613 domain-containing protein</fullName>
    </submittedName>
</protein>
<feature type="chain" id="PRO_5046155061" evidence="1">
    <location>
        <begin position="35"/>
        <end position="119"/>
    </location>
</feature>